<comment type="caution">
    <text evidence="2">The sequence shown here is derived from an EMBL/GenBank/DDBJ whole genome shotgun (WGS) entry which is preliminary data.</text>
</comment>
<accession>A0A9P6EUL5</accession>
<dbReference type="AlphaFoldDB" id="A0A9P6EUL5"/>
<sequence length="512" mass="55808">MDLRFIGLGSLVAVGKVVGADMAVEIGLIETSTVQAKAGVAERLSIPPKDLTNMDGTSKVLVTYSGASTASSGKTPRASGVGRSAMEFITRLKQMKILESRGQPLMRRVPTQSPMGSGSEGKQEVSGSEGAPKADQKAEVGKQSTTPEKGTTAHDSEIAVVDEESELKIKANKGVELSKEVESSKKVATVDPDLEVHKDRSAIENFVRFNRRSCNARRIAPMTSQDDKCVSFSEKELLVFFQSRPVLNSVLKEFTSALYPSSVALGDLFKWLGENEPGYLIKRFMSDVDPKGLTQQQRGKAGYRGAIKLLSVEEINGHLSCLRPENLADFKLENYNTEGYLFHESVRCDGFRIQLTGFNLKELNSINYRQLPEHQLPPQLISTVGGTDYYLTEVKNVVKTKEDVARLWPNCDDPNEVEILCIDLAKAFVVGGCTLLSDSFITVPHGKMVFGETPSFSLSSSSPSSSALCTASSSPTAPTTTVTQSSLAYYNLSVSQKAVSRPTLKHRRWMGE</sequence>
<dbReference type="EMBL" id="JAAAXW010000728">
    <property type="protein sequence ID" value="KAF9536422.1"/>
    <property type="molecule type" value="Genomic_DNA"/>
</dbReference>
<organism evidence="2 3">
    <name type="scientific">Mortierella hygrophila</name>
    <dbReference type="NCBI Taxonomy" id="979708"/>
    <lineage>
        <taxon>Eukaryota</taxon>
        <taxon>Fungi</taxon>
        <taxon>Fungi incertae sedis</taxon>
        <taxon>Mucoromycota</taxon>
        <taxon>Mortierellomycotina</taxon>
        <taxon>Mortierellomycetes</taxon>
        <taxon>Mortierellales</taxon>
        <taxon>Mortierellaceae</taxon>
        <taxon>Mortierella</taxon>
    </lineage>
</organism>
<feature type="region of interest" description="Disordered" evidence="1">
    <location>
        <begin position="101"/>
        <end position="156"/>
    </location>
</feature>
<evidence type="ECO:0000256" key="1">
    <source>
        <dbReference type="SAM" id="MobiDB-lite"/>
    </source>
</evidence>
<evidence type="ECO:0000313" key="2">
    <source>
        <dbReference type="EMBL" id="KAF9536422.1"/>
    </source>
</evidence>
<keyword evidence="3" id="KW-1185">Reference proteome</keyword>
<evidence type="ECO:0000313" key="3">
    <source>
        <dbReference type="Proteomes" id="UP000723463"/>
    </source>
</evidence>
<proteinExistence type="predicted"/>
<protein>
    <submittedName>
        <fullName evidence="2">Uncharacterized protein</fullName>
    </submittedName>
</protein>
<reference evidence="2" key="1">
    <citation type="journal article" date="2020" name="Fungal Divers.">
        <title>Resolving the Mortierellaceae phylogeny through synthesis of multi-gene phylogenetics and phylogenomics.</title>
        <authorList>
            <person name="Vandepol N."/>
            <person name="Liber J."/>
            <person name="Desiro A."/>
            <person name="Na H."/>
            <person name="Kennedy M."/>
            <person name="Barry K."/>
            <person name="Grigoriev I.V."/>
            <person name="Miller A.N."/>
            <person name="O'Donnell K."/>
            <person name="Stajich J.E."/>
            <person name="Bonito G."/>
        </authorList>
    </citation>
    <scope>NUCLEOTIDE SEQUENCE</scope>
    <source>
        <strain evidence="2">NRRL 2591</strain>
    </source>
</reference>
<dbReference type="Proteomes" id="UP000723463">
    <property type="component" value="Unassembled WGS sequence"/>
</dbReference>
<name>A0A9P6EUL5_9FUNG</name>
<gene>
    <name evidence="2" type="ORF">EC957_010994</name>
</gene>